<protein>
    <submittedName>
        <fullName evidence="2">Fluoroquinolone transport system permease protein</fullName>
    </submittedName>
</protein>
<evidence type="ECO:0000256" key="1">
    <source>
        <dbReference type="SAM" id="Phobius"/>
    </source>
</evidence>
<gene>
    <name evidence="2" type="ORF">JOC94_002421</name>
</gene>
<accession>A0ABS2R8G1</accession>
<reference evidence="2 3" key="1">
    <citation type="submission" date="2021-01" db="EMBL/GenBank/DDBJ databases">
        <title>Genomic Encyclopedia of Type Strains, Phase IV (KMG-IV): sequencing the most valuable type-strain genomes for metagenomic binning, comparative biology and taxonomic classification.</title>
        <authorList>
            <person name="Goeker M."/>
        </authorList>
    </citation>
    <scope>NUCLEOTIDE SEQUENCE [LARGE SCALE GENOMIC DNA]</scope>
    <source>
        <strain evidence="2 3">DSM 105453</strain>
    </source>
</reference>
<name>A0ABS2R8G1_9BACI</name>
<dbReference type="EMBL" id="JAFBFH010000014">
    <property type="protein sequence ID" value="MBM7715434.1"/>
    <property type="molecule type" value="Genomic_DNA"/>
</dbReference>
<keyword evidence="1" id="KW-0812">Transmembrane</keyword>
<evidence type="ECO:0000313" key="3">
    <source>
        <dbReference type="Proteomes" id="UP000823485"/>
    </source>
</evidence>
<feature type="transmembrane region" description="Helical" evidence="1">
    <location>
        <begin position="146"/>
        <end position="166"/>
    </location>
</feature>
<evidence type="ECO:0000313" key="2">
    <source>
        <dbReference type="EMBL" id="MBM7715434.1"/>
    </source>
</evidence>
<proteinExistence type="predicted"/>
<dbReference type="RefSeq" id="WP_077110354.1">
    <property type="nucleotide sequence ID" value="NZ_JAFBFH010000014.1"/>
</dbReference>
<feature type="transmembrane region" description="Helical" evidence="1">
    <location>
        <begin position="93"/>
        <end position="115"/>
    </location>
</feature>
<sequence>MKTWMLIKNDLKFQYRHGFYRAYFVLTLMLLMLLSLFSGLAKEQAGMILLLTEISSFGSTFVAATIVLEKEQRLYDTLFVTPINIHSFLQAKILSLAAPALISGTILFVVSFGLNMIRLEFIAGIFLASILFSLLGLTLATRCQSINGFILLSLPFGLVLVGLPIVHYLQLFPIPFSILLPAQGALLLLNAGFEQTGWKDVLLAVLLLAGWVLVFYVWAERWFSTYIVQKEATRN</sequence>
<keyword evidence="1" id="KW-1133">Transmembrane helix</keyword>
<keyword evidence="3" id="KW-1185">Reference proteome</keyword>
<keyword evidence="1" id="KW-0472">Membrane</keyword>
<dbReference type="InterPro" id="IPR056926">
    <property type="entry name" value="FLQE3_permease"/>
</dbReference>
<feature type="transmembrane region" description="Helical" evidence="1">
    <location>
        <begin position="47"/>
        <end position="68"/>
    </location>
</feature>
<dbReference type="Pfam" id="PF24686">
    <property type="entry name" value="FLQE3_permease"/>
    <property type="match status" value="1"/>
</dbReference>
<feature type="transmembrane region" description="Helical" evidence="1">
    <location>
        <begin position="121"/>
        <end position="139"/>
    </location>
</feature>
<dbReference type="Proteomes" id="UP000823485">
    <property type="component" value="Unassembled WGS sequence"/>
</dbReference>
<organism evidence="2 3">
    <name type="scientific">Siminovitchia thermophila</name>
    <dbReference type="NCBI Taxonomy" id="1245522"/>
    <lineage>
        <taxon>Bacteria</taxon>
        <taxon>Bacillati</taxon>
        <taxon>Bacillota</taxon>
        <taxon>Bacilli</taxon>
        <taxon>Bacillales</taxon>
        <taxon>Bacillaceae</taxon>
        <taxon>Siminovitchia</taxon>
    </lineage>
</organism>
<comment type="caution">
    <text evidence="2">The sequence shown here is derived from an EMBL/GenBank/DDBJ whole genome shotgun (WGS) entry which is preliminary data.</text>
</comment>
<feature type="transmembrane region" description="Helical" evidence="1">
    <location>
        <begin position="20"/>
        <end position="41"/>
    </location>
</feature>
<feature type="transmembrane region" description="Helical" evidence="1">
    <location>
        <begin position="201"/>
        <end position="219"/>
    </location>
</feature>
<feature type="transmembrane region" description="Helical" evidence="1">
    <location>
        <begin position="172"/>
        <end position="189"/>
    </location>
</feature>